<comment type="pathway">
    <text evidence="3 10">Carbohydrate metabolism; galactose metabolism.</text>
</comment>
<evidence type="ECO:0000256" key="8">
    <source>
        <dbReference type="ARBA" id="ARBA00023235"/>
    </source>
</evidence>
<dbReference type="GO" id="GO:0033499">
    <property type="term" value="P:galactose catabolic process via UDP-galactose, Leloir pathway"/>
    <property type="evidence" value="ECO:0007669"/>
    <property type="project" value="TreeGrafter"/>
</dbReference>
<organism evidence="12 13">
    <name type="scientific">Ancylobacter novellus (strain ATCC 8093 / DSM 506 / JCM 20403 / CCM 1077 / IAM 12100 / NBRC 12443 / NCIMB 10456)</name>
    <name type="common">Starkeya novella</name>
    <dbReference type="NCBI Taxonomy" id="639283"/>
    <lineage>
        <taxon>Bacteria</taxon>
        <taxon>Pseudomonadati</taxon>
        <taxon>Pseudomonadota</taxon>
        <taxon>Alphaproteobacteria</taxon>
        <taxon>Hyphomicrobiales</taxon>
        <taxon>Xanthobacteraceae</taxon>
        <taxon>Ancylobacter</taxon>
    </lineage>
</organism>
<dbReference type="RefSeq" id="WP_013165398.1">
    <property type="nucleotide sequence ID" value="NC_014217.1"/>
</dbReference>
<dbReference type="SUPFAM" id="SSF51735">
    <property type="entry name" value="NAD(P)-binding Rossmann-fold domains"/>
    <property type="match status" value="1"/>
</dbReference>
<evidence type="ECO:0000256" key="6">
    <source>
        <dbReference type="ARBA" id="ARBA00018569"/>
    </source>
</evidence>
<keyword evidence="13" id="KW-1185">Reference proteome</keyword>
<keyword evidence="9 10" id="KW-0119">Carbohydrate metabolism</keyword>
<dbReference type="STRING" id="639283.Snov_0560"/>
<reference evidence="12 13" key="1">
    <citation type="journal article" date="2012" name="Stand. Genomic Sci.">
        <title>Complete genome sequence of the facultatively chemolithoautotrophic and methylotrophic alpha Proteobacterium Starkeya novella type strain (ATCC 8093(T)).</title>
        <authorList>
            <person name="Kappler U."/>
            <person name="Davenport K."/>
            <person name="Beatson S."/>
            <person name="Lucas S."/>
            <person name="Lapidus A."/>
            <person name="Copeland A."/>
            <person name="Berry K.W."/>
            <person name="Glavina Del Rio T."/>
            <person name="Hammon N."/>
            <person name="Dalin E."/>
            <person name="Tice H."/>
            <person name="Pitluck S."/>
            <person name="Richardson P."/>
            <person name="Bruce D."/>
            <person name="Goodwin L.A."/>
            <person name="Han C."/>
            <person name="Tapia R."/>
            <person name="Detter J.C."/>
            <person name="Chang Y.J."/>
            <person name="Jeffries C.D."/>
            <person name="Land M."/>
            <person name="Hauser L."/>
            <person name="Kyrpides N.C."/>
            <person name="Goker M."/>
            <person name="Ivanova N."/>
            <person name="Klenk H.P."/>
            <person name="Woyke T."/>
        </authorList>
    </citation>
    <scope>NUCLEOTIDE SEQUENCE [LARGE SCALE GENOMIC DNA]</scope>
    <source>
        <strain evidence="13">ATCC 8093 / DSM 506 / JCM 20403 / CCM 1077 / IAM 12100 / NBRC 12443 / NCIMB 10456</strain>
    </source>
</reference>
<feature type="domain" description="NAD-dependent epimerase/dehydratase" evidence="11">
    <location>
        <begin position="6"/>
        <end position="254"/>
    </location>
</feature>
<gene>
    <name evidence="12" type="ordered locus">Snov_0560</name>
</gene>
<evidence type="ECO:0000256" key="10">
    <source>
        <dbReference type="RuleBase" id="RU366046"/>
    </source>
</evidence>
<dbReference type="EC" id="5.1.3.2" evidence="5 10"/>
<evidence type="ECO:0000256" key="3">
    <source>
        <dbReference type="ARBA" id="ARBA00004947"/>
    </source>
</evidence>
<keyword evidence="8 10" id="KW-0413">Isomerase</keyword>
<dbReference type="PANTHER" id="PTHR43725:SF53">
    <property type="entry name" value="UDP-ARABINOSE 4-EPIMERASE 1"/>
    <property type="match status" value="1"/>
</dbReference>
<comment type="similarity">
    <text evidence="4 10">Belongs to the NAD(P)-dependent epimerase/dehydratase family.</text>
</comment>
<comment type="catalytic activity">
    <reaction evidence="1 10">
        <text>UDP-alpha-D-glucose = UDP-alpha-D-galactose</text>
        <dbReference type="Rhea" id="RHEA:22168"/>
        <dbReference type="ChEBI" id="CHEBI:58885"/>
        <dbReference type="ChEBI" id="CHEBI:66914"/>
        <dbReference type="EC" id="5.1.3.2"/>
    </reaction>
</comment>
<dbReference type="InterPro" id="IPR001509">
    <property type="entry name" value="Epimerase_deHydtase"/>
</dbReference>
<evidence type="ECO:0000256" key="9">
    <source>
        <dbReference type="ARBA" id="ARBA00023277"/>
    </source>
</evidence>
<evidence type="ECO:0000313" key="12">
    <source>
        <dbReference type="EMBL" id="ADH87893.1"/>
    </source>
</evidence>
<dbReference type="GO" id="GO:0003978">
    <property type="term" value="F:UDP-glucose 4-epimerase activity"/>
    <property type="evidence" value="ECO:0007669"/>
    <property type="project" value="UniProtKB-UniRule"/>
</dbReference>
<dbReference type="Gene3D" id="3.90.25.10">
    <property type="entry name" value="UDP-galactose 4-epimerase, domain 1"/>
    <property type="match status" value="1"/>
</dbReference>
<dbReference type="UniPathway" id="UPA00214"/>
<dbReference type="eggNOG" id="COG1087">
    <property type="taxonomic scope" value="Bacteria"/>
</dbReference>
<dbReference type="NCBIfam" id="TIGR01179">
    <property type="entry name" value="galE"/>
    <property type="match status" value="1"/>
</dbReference>
<evidence type="ECO:0000256" key="4">
    <source>
        <dbReference type="ARBA" id="ARBA00007637"/>
    </source>
</evidence>
<dbReference type="Gene3D" id="3.40.50.720">
    <property type="entry name" value="NAD(P)-binding Rossmann-like Domain"/>
    <property type="match status" value="1"/>
</dbReference>
<dbReference type="InterPro" id="IPR036291">
    <property type="entry name" value="NAD(P)-bd_dom_sf"/>
</dbReference>
<dbReference type="OrthoDB" id="9801785at2"/>
<sequence length="328" mass="34873">MNAPRILVTGGAGYIGSHACKALAANGFRPVAFDNLSLGHRDAVRWGPFVHGDILDTQRLAEAMRAHGISAVIHFAALAYVGESVSIPARYYRTNVGGTLSLLEACRLAEVRHLVFSSSCATYGIPDHLPVSESAEQCPINPYGRTKLVAEEMLADEANANGLHFAILRYFNAAGADPQLELGERHDPETHVVPLAIMAALGQAGPLAIYGDDYPTADGTCVRDFVHVSDLAEAHVRALDHLLSGGHNLTANLGSGTGTSILQLIRAVERQMNCGVPIHVAPRRSGDPPALYADITRARDLLGFAPRHSDLDAIVATAVRYHANGGLS</sequence>
<dbReference type="KEGG" id="sno:Snov_0560"/>
<evidence type="ECO:0000256" key="2">
    <source>
        <dbReference type="ARBA" id="ARBA00001911"/>
    </source>
</evidence>
<evidence type="ECO:0000313" key="13">
    <source>
        <dbReference type="Proteomes" id="UP000006633"/>
    </source>
</evidence>
<evidence type="ECO:0000256" key="1">
    <source>
        <dbReference type="ARBA" id="ARBA00000083"/>
    </source>
</evidence>
<comment type="cofactor">
    <cofactor evidence="2 10">
        <name>NAD(+)</name>
        <dbReference type="ChEBI" id="CHEBI:57540"/>
    </cofactor>
</comment>
<dbReference type="AlphaFoldDB" id="D7A473"/>
<proteinExistence type="inferred from homology"/>
<dbReference type="EMBL" id="CP002026">
    <property type="protein sequence ID" value="ADH87893.1"/>
    <property type="molecule type" value="Genomic_DNA"/>
</dbReference>
<dbReference type="Pfam" id="PF01370">
    <property type="entry name" value="Epimerase"/>
    <property type="match status" value="1"/>
</dbReference>
<name>D7A473_ANCN5</name>
<protein>
    <recommendedName>
        <fullName evidence="6 10">UDP-glucose 4-epimerase</fullName>
        <ecNumber evidence="5 10">5.1.3.2</ecNumber>
    </recommendedName>
</protein>
<comment type="subunit">
    <text evidence="10">Homodimer.</text>
</comment>
<dbReference type="InterPro" id="IPR005886">
    <property type="entry name" value="UDP_G4E"/>
</dbReference>
<dbReference type="HOGENOM" id="CLU_007383_1_10_5"/>
<dbReference type="PANTHER" id="PTHR43725">
    <property type="entry name" value="UDP-GLUCOSE 4-EPIMERASE"/>
    <property type="match status" value="1"/>
</dbReference>
<evidence type="ECO:0000259" key="11">
    <source>
        <dbReference type="Pfam" id="PF01370"/>
    </source>
</evidence>
<accession>D7A473</accession>
<dbReference type="CDD" id="cd05247">
    <property type="entry name" value="UDP_G4E_1_SDR_e"/>
    <property type="match status" value="1"/>
</dbReference>
<keyword evidence="7 10" id="KW-0520">NAD</keyword>
<evidence type="ECO:0000256" key="7">
    <source>
        <dbReference type="ARBA" id="ARBA00023027"/>
    </source>
</evidence>
<dbReference type="Proteomes" id="UP000006633">
    <property type="component" value="Chromosome"/>
</dbReference>
<evidence type="ECO:0000256" key="5">
    <source>
        <dbReference type="ARBA" id="ARBA00013189"/>
    </source>
</evidence>